<keyword evidence="3" id="KW-1185">Reference proteome</keyword>
<proteinExistence type="predicted"/>
<feature type="compositionally biased region" description="Low complexity" evidence="1">
    <location>
        <begin position="184"/>
        <end position="194"/>
    </location>
</feature>
<organism evidence="2 3">
    <name type="scientific">Paspalum notatum var. saurae</name>
    <dbReference type="NCBI Taxonomy" id="547442"/>
    <lineage>
        <taxon>Eukaryota</taxon>
        <taxon>Viridiplantae</taxon>
        <taxon>Streptophyta</taxon>
        <taxon>Embryophyta</taxon>
        <taxon>Tracheophyta</taxon>
        <taxon>Spermatophyta</taxon>
        <taxon>Magnoliopsida</taxon>
        <taxon>Liliopsida</taxon>
        <taxon>Poales</taxon>
        <taxon>Poaceae</taxon>
        <taxon>PACMAD clade</taxon>
        <taxon>Panicoideae</taxon>
        <taxon>Andropogonodae</taxon>
        <taxon>Paspaleae</taxon>
        <taxon>Paspalinae</taxon>
        <taxon>Paspalum</taxon>
    </lineage>
</organism>
<dbReference type="Proteomes" id="UP001341281">
    <property type="component" value="Chromosome 06"/>
</dbReference>
<dbReference type="EMBL" id="CP144750">
    <property type="protein sequence ID" value="WVZ81730.1"/>
    <property type="molecule type" value="Genomic_DNA"/>
</dbReference>
<feature type="region of interest" description="Disordered" evidence="1">
    <location>
        <begin position="1"/>
        <end position="69"/>
    </location>
</feature>
<protein>
    <submittedName>
        <fullName evidence="2">Uncharacterized protein</fullName>
    </submittedName>
</protein>
<sequence length="286" mass="31650">TLSRRDERQREEEQCPPDNTTPGPQGGQGSCYHGWIHWDGRDRRRRTRTPQRNGRHRTTMAASRRVGHSHTTLLPAAALRAPGGGLHARVYVALFPVGVARRGAMWSRPALPAPHHICTTKAPPHQLWPAHGVGLPSRHGQRRVGEASARACSASAFGAFTYVRGKQRLALRAGRRRVRRRNLGAGAARARYGAPSDDDDEERGHKCSATPLHIILGHACPALQQQQHLLRRVQTLVYANGGASRAFRSVGCFSAARRATQRNAATNTRRPKGRQSNAHRHTHHRL</sequence>
<feature type="compositionally biased region" description="Basic residues" evidence="1">
    <location>
        <begin position="269"/>
        <end position="286"/>
    </location>
</feature>
<evidence type="ECO:0000313" key="3">
    <source>
        <dbReference type="Proteomes" id="UP001341281"/>
    </source>
</evidence>
<evidence type="ECO:0000313" key="2">
    <source>
        <dbReference type="EMBL" id="WVZ81730.1"/>
    </source>
</evidence>
<gene>
    <name evidence="2" type="ORF">U9M48_029073</name>
</gene>
<feature type="compositionally biased region" description="Low complexity" evidence="1">
    <location>
        <begin position="258"/>
        <end position="268"/>
    </location>
</feature>
<name>A0AAQ3X2D2_PASNO</name>
<feature type="compositionally biased region" description="Basic residues" evidence="1">
    <location>
        <begin position="43"/>
        <end position="58"/>
    </location>
</feature>
<feature type="non-terminal residue" evidence="2">
    <location>
        <position position="1"/>
    </location>
</feature>
<reference evidence="2 3" key="1">
    <citation type="submission" date="2024-02" db="EMBL/GenBank/DDBJ databases">
        <title>High-quality chromosome-scale genome assembly of Pensacola bahiagrass (Paspalum notatum Flugge var. saurae).</title>
        <authorList>
            <person name="Vega J.M."/>
            <person name="Podio M."/>
            <person name="Orjuela J."/>
            <person name="Siena L.A."/>
            <person name="Pessino S.C."/>
            <person name="Combes M.C."/>
            <person name="Mariac C."/>
            <person name="Albertini E."/>
            <person name="Pupilli F."/>
            <person name="Ortiz J.P.A."/>
            <person name="Leblanc O."/>
        </authorList>
    </citation>
    <scope>NUCLEOTIDE SEQUENCE [LARGE SCALE GENOMIC DNA]</scope>
    <source>
        <strain evidence="2">R1</strain>
        <tissue evidence="2">Leaf</tissue>
    </source>
</reference>
<dbReference type="AlphaFoldDB" id="A0AAQ3X2D2"/>
<evidence type="ECO:0000256" key="1">
    <source>
        <dbReference type="SAM" id="MobiDB-lite"/>
    </source>
</evidence>
<feature type="region of interest" description="Disordered" evidence="1">
    <location>
        <begin position="258"/>
        <end position="286"/>
    </location>
</feature>
<accession>A0AAQ3X2D2</accession>
<feature type="compositionally biased region" description="Basic and acidic residues" evidence="1">
    <location>
        <begin position="1"/>
        <end position="13"/>
    </location>
</feature>
<feature type="region of interest" description="Disordered" evidence="1">
    <location>
        <begin position="184"/>
        <end position="205"/>
    </location>
</feature>